<dbReference type="AlphaFoldDB" id="A0A2W5KW83"/>
<dbReference type="Pfam" id="PF13274">
    <property type="entry name" value="SocA_Panacea"/>
    <property type="match status" value="1"/>
</dbReference>
<organism evidence="2 3">
    <name type="scientific">Sphingopyxis macrogoltabida</name>
    <name type="common">Sphingomonas macrogoltabidus</name>
    <dbReference type="NCBI Taxonomy" id="33050"/>
    <lineage>
        <taxon>Bacteria</taxon>
        <taxon>Pseudomonadati</taxon>
        <taxon>Pseudomonadota</taxon>
        <taxon>Alphaproteobacteria</taxon>
        <taxon>Sphingomonadales</taxon>
        <taxon>Sphingomonadaceae</taxon>
        <taxon>Sphingopyxis</taxon>
    </lineage>
</organism>
<comment type="caution">
    <text evidence="2">The sequence shown here is derived from an EMBL/GenBank/DDBJ whole genome shotgun (WGS) entry which is preliminary data.</text>
</comment>
<proteinExistence type="predicted"/>
<dbReference type="EMBL" id="QFPJ01000032">
    <property type="protein sequence ID" value="PZQ21301.1"/>
    <property type="molecule type" value="Genomic_DNA"/>
</dbReference>
<reference evidence="2 3" key="1">
    <citation type="submission" date="2017-08" db="EMBL/GenBank/DDBJ databases">
        <title>Infants hospitalized years apart are colonized by the same room-sourced microbial strains.</title>
        <authorList>
            <person name="Brooks B."/>
            <person name="Olm M.R."/>
            <person name="Firek B.A."/>
            <person name="Baker R."/>
            <person name="Thomas B.C."/>
            <person name="Morowitz M.J."/>
            <person name="Banfield J.F."/>
        </authorList>
    </citation>
    <scope>NUCLEOTIDE SEQUENCE [LARGE SCALE GENOMIC DNA]</scope>
    <source>
        <strain evidence="2">S2_005_003_R2_47</strain>
    </source>
</reference>
<evidence type="ECO:0000313" key="3">
    <source>
        <dbReference type="Proteomes" id="UP000248597"/>
    </source>
</evidence>
<feature type="domain" description="Antitoxin SocA-like Panacea" evidence="1">
    <location>
        <begin position="70"/>
        <end position="173"/>
    </location>
</feature>
<protein>
    <recommendedName>
        <fullName evidence="1">Antitoxin SocA-like Panacea domain-containing protein</fullName>
    </recommendedName>
</protein>
<dbReference type="Proteomes" id="UP000248597">
    <property type="component" value="Unassembled WGS sequence"/>
</dbReference>
<evidence type="ECO:0000259" key="1">
    <source>
        <dbReference type="Pfam" id="PF13274"/>
    </source>
</evidence>
<name>A0A2W5KW83_SPHMC</name>
<gene>
    <name evidence="2" type="ORF">DI569_12350</name>
</gene>
<dbReference type="InterPro" id="IPR025272">
    <property type="entry name" value="SocA_Panacea"/>
</dbReference>
<sequence>MDADPDGQEGAGGGIEPAERWGIFGLEAAENEDCSEVKATPEKQYGIRQLANWILDYADGLNVELSNMGLNKILFFAYEHALLKYNRKLTNAKIEAWDHGPVFREVYRSFKQHGNRSINDRASVYDPLSDSLKTANTDIHPLDQEIISEAIKDLIHLPAFVLRELSHSNNGAWARVWYHPEKSNPGMEISDEIIYRTNDSGRLSQ</sequence>
<evidence type="ECO:0000313" key="2">
    <source>
        <dbReference type="EMBL" id="PZQ21301.1"/>
    </source>
</evidence>
<accession>A0A2W5KW83</accession>